<protein>
    <submittedName>
        <fullName evidence="1">Uncharacterized protein</fullName>
    </submittedName>
</protein>
<evidence type="ECO:0000313" key="2">
    <source>
        <dbReference type="Proteomes" id="UP000008225"/>
    </source>
</evidence>
<dbReference type="Proteomes" id="UP000008225">
    <property type="component" value="Chromosome 5"/>
</dbReference>
<dbReference type="PANTHER" id="PTHR46254">
    <property type="entry name" value="PROTEIN GVQW1-RELATED"/>
    <property type="match status" value="1"/>
</dbReference>
<reference evidence="1" key="3">
    <citation type="submission" date="2025-09" db="UniProtKB">
        <authorList>
            <consortium name="Ensembl"/>
        </authorList>
    </citation>
    <scope>IDENTIFICATION</scope>
</reference>
<organism evidence="1 2">
    <name type="scientific">Callithrix jacchus</name>
    <name type="common">White-tufted-ear marmoset</name>
    <name type="synonym">Simia Jacchus</name>
    <dbReference type="NCBI Taxonomy" id="9483"/>
    <lineage>
        <taxon>Eukaryota</taxon>
        <taxon>Metazoa</taxon>
        <taxon>Chordata</taxon>
        <taxon>Craniata</taxon>
        <taxon>Vertebrata</taxon>
        <taxon>Euteleostomi</taxon>
        <taxon>Mammalia</taxon>
        <taxon>Eutheria</taxon>
        <taxon>Euarchontoglires</taxon>
        <taxon>Primates</taxon>
        <taxon>Haplorrhini</taxon>
        <taxon>Platyrrhini</taxon>
        <taxon>Cebidae</taxon>
        <taxon>Callitrichinae</taxon>
        <taxon>Callithrix</taxon>
        <taxon>Callithrix</taxon>
    </lineage>
</organism>
<proteinExistence type="predicted"/>
<dbReference type="GeneTree" id="ENSGT00940000161627"/>
<sequence>MRVRPRYAFSTIVCKNKTWETRGQVLPLLCSNMLGLKLGRDRPFKKYSCAILGARKEILPLSLPAQLASYIYRDLQRLRFFFSINQTITAAKIFFFIFEMESPSVTQAGVQWRDVGSLQPLPPRFKRFSCLSLPSSWDYRCMSPGPANFCILVEMGFHHVGQAGLELLIS</sequence>
<name>A0A8I3ZZX1_CALJA</name>
<dbReference type="AlphaFoldDB" id="A0A8I3ZZX1"/>
<keyword evidence="2" id="KW-1185">Reference proteome</keyword>
<dbReference type="Ensembl" id="ENSCJAT00000119273.1">
    <property type="protein sequence ID" value="ENSCJAP00000079940.1"/>
    <property type="gene ID" value="ENSCJAG00000070102.1"/>
</dbReference>
<reference evidence="1 2" key="1">
    <citation type="submission" date="2009-03" db="EMBL/GenBank/DDBJ databases">
        <authorList>
            <person name="Warren W."/>
            <person name="Ye L."/>
            <person name="Minx P."/>
            <person name="Worley K."/>
            <person name="Gibbs R."/>
            <person name="Wilson R.K."/>
        </authorList>
    </citation>
    <scope>NUCLEOTIDE SEQUENCE [LARGE SCALE GENOMIC DNA]</scope>
</reference>
<dbReference type="PANTHER" id="PTHR46254:SF3">
    <property type="entry name" value="SECRETED PROTEIN"/>
    <property type="match status" value="1"/>
</dbReference>
<evidence type="ECO:0000313" key="1">
    <source>
        <dbReference type="Ensembl" id="ENSCJAP00000079940.1"/>
    </source>
</evidence>
<dbReference type="PRINTS" id="PR02045">
    <property type="entry name" value="F138DOMAIN"/>
</dbReference>
<reference evidence="1" key="2">
    <citation type="submission" date="2025-08" db="UniProtKB">
        <authorList>
            <consortium name="Ensembl"/>
        </authorList>
    </citation>
    <scope>IDENTIFICATION</scope>
</reference>
<accession>A0A8I3ZZX1</accession>